<keyword evidence="5" id="KW-0804">Transcription</keyword>
<dbReference type="Gene3D" id="1.10.10.10">
    <property type="entry name" value="Winged helix-like DNA-binding domain superfamily/Winged helix DNA-binding domain"/>
    <property type="match status" value="1"/>
</dbReference>
<protein>
    <submittedName>
        <fullName evidence="8">RNA polymerase sigma factor (Sigma-70 family)</fullName>
    </submittedName>
</protein>
<dbReference type="GO" id="GO:0006352">
    <property type="term" value="P:DNA-templated transcription initiation"/>
    <property type="evidence" value="ECO:0007669"/>
    <property type="project" value="InterPro"/>
</dbReference>
<evidence type="ECO:0000256" key="2">
    <source>
        <dbReference type="ARBA" id="ARBA00023015"/>
    </source>
</evidence>
<keyword evidence="9" id="KW-1185">Reference proteome</keyword>
<dbReference type="NCBIfam" id="TIGR02937">
    <property type="entry name" value="sigma70-ECF"/>
    <property type="match status" value="1"/>
</dbReference>
<dbReference type="AlphaFoldDB" id="A0AAW8EV05"/>
<name>A0AAW8EV05_9MICO</name>
<evidence type="ECO:0000256" key="1">
    <source>
        <dbReference type="ARBA" id="ARBA00010641"/>
    </source>
</evidence>
<keyword evidence="2" id="KW-0805">Transcription regulation</keyword>
<feature type="domain" description="RNA polymerase sigma-70 region 2" evidence="6">
    <location>
        <begin position="30"/>
        <end position="84"/>
    </location>
</feature>
<dbReference type="InterPro" id="IPR013325">
    <property type="entry name" value="RNA_pol_sigma_r2"/>
</dbReference>
<dbReference type="InterPro" id="IPR007627">
    <property type="entry name" value="RNA_pol_sigma70_r2"/>
</dbReference>
<dbReference type="EMBL" id="JAUSXV010000001">
    <property type="protein sequence ID" value="MDQ0646917.1"/>
    <property type="molecule type" value="Genomic_DNA"/>
</dbReference>
<dbReference type="Proteomes" id="UP001244427">
    <property type="component" value="Unassembled WGS sequence"/>
</dbReference>
<comment type="caution">
    <text evidence="8">The sequence shown here is derived from an EMBL/GenBank/DDBJ whole genome shotgun (WGS) entry which is preliminary data.</text>
</comment>
<dbReference type="InterPro" id="IPR039425">
    <property type="entry name" value="RNA_pol_sigma-70-like"/>
</dbReference>
<dbReference type="InterPro" id="IPR036388">
    <property type="entry name" value="WH-like_DNA-bd_sf"/>
</dbReference>
<keyword evidence="3" id="KW-0731">Sigma factor</keyword>
<proteinExistence type="inferred from homology"/>
<evidence type="ECO:0000256" key="4">
    <source>
        <dbReference type="ARBA" id="ARBA00023125"/>
    </source>
</evidence>
<dbReference type="SUPFAM" id="SSF88946">
    <property type="entry name" value="Sigma2 domain of RNA polymerase sigma factors"/>
    <property type="match status" value="1"/>
</dbReference>
<reference evidence="8 9" key="1">
    <citation type="submission" date="2023-07" db="EMBL/GenBank/DDBJ databases">
        <title>Comparative genomics of wheat-associated soil bacteria to identify genetic determinants of phenazine resistance.</title>
        <authorList>
            <person name="Mouncey N."/>
        </authorList>
    </citation>
    <scope>NUCLEOTIDE SEQUENCE [LARGE SCALE GENOMIC DNA]</scope>
    <source>
        <strain evidence="8 9">W4I9-1</strain>
    </source>
</reference>
<evidence type="ECO:0000256" key="3">
    <source>
        <dbReference type="ARBA" id="ARBA00023082"/>
    </source>
</evidence>
<dbReference type="Pfam" id="PF08281">
    <property type="entry name" value="Sigma70_r4_2"/>
    <property type="match status" value="1"/>
</dbReference>
<dbReference type="InterPro" id="IPR014284">
    <property type="entry name" value="RNA_pol_sigma-70_dom"/>
</dbReference>
<evidence type="ECO:0000256" key="5">
    <source>
        <dbReference type="ARBA" id="ARBA00023163"/>
    </source>
</evidence>
<evidence type="ECO:0000259" key="6">
    <source>
        <dbReference type="Pfam" id="PF04542"/>
    </source>
</evidence>
<dbReference type="Pfam" id="PF04542">
    <property type="entry name" value="Sigma70_r2"/>
    <property type="match status" value="1"/>
</dbReference>
<evidence type="ECO:0000313" key="9">
    <source>
        <dbReference type="Proteomes" id="UP001244427"/>
    </source>
</evidence>
<dbReference type="CDD" id="cd06171">
    <property type="entry name" value="Sigma70_r4"/>
    <property type="match status" value="1"/>
</dbReference>
<dbReference type="PANTHER" id="PTHR43133:SF8">
    <property type="entry name" value="RNA POLYMERASE SIGMA FACTOR HI_1459-RELATED"/>
    <property type="match status" value="1"/>
</dbReference>
<evidence type="ECO:0000259" key="7">
    <source>
        <dbReference type="Pfam" id="PF08281"/>
    </source>
</evidence>
<dbReference type="GO" id="GO:0016987">
    <property type="term" value="F:sigma factor activity"/>
    <property type="evidence" value="ECO:0007669"/>
    <property type="project" value="UniProtKB-KW"/>
</dbReference>
<organism evidence="8 9">
    <name type="scientific">Microbacterium natoriense</name>
    <dbReference type="NCBI Taxonomy" id="284570"/>
    <lineage>
        <taxon>Bacteria</taxon>
        <taxon>Bacillati</taxon>
        <taxon>Actinomycetota</taxon>
        <taxon>Actinomycetes</taxon>
        <taxon>Micrococcales</taxon>
        <taxon>Microbacteriaceae</taxon>
        <taxon>Microbacterium</taxon>
    </lineage>
</organism>
<sequence length="173" mass="19097">MSDTQDPRSLLEAMVSEDPQRLRRRSISLGVDLDDADDVAQTALLRAWRSIERLEMPEQGAMCSWLDTIARNVAIDLARRRARRPVGELDPQQASGTRVAEQVEVRVILDGALAAVRSLPEALREPLLLTVVDGLTTAQVAERLGIEPATARQRISRARKAMSACRRSGMDAD</sequence>
<dbReference type="PANTHER" id="PTHR43133">
    <property type="entry name" value="RNA POLYMERASE ECF-TYPE SIGMA FACTO"/>
    <property type="match status" value="1"/>
</dbReference>
<dbReference type="SUPFAM" id="SSF88659">
    <property type="entry name" value="Sigma3 and sigma4 domains of RNA polymerase sigma factors"/>
    <property type="match status" value="1"/>
</dbReference>
<keyword evidence="4" id="KW-0238">DNA-binding</keyword>
<accession>A0AAW8EV05</accession>
<dbReference type="InterPro" id="IPR013249">
    <property type="entry name" value="RNA_pol_sigma70_r4_t2"/>
</dbReference>
<evidence type="ECO:0000313" key="8">
    <source>
        <dbReference type="EMBL" id="MDQ0646917.1"/>
    </source>
</evidence>
<dbReference type="GO" id="GO:0003677">
    <property type="term" value="F:DNA binding"/>
    <property type="evidence" value="ECO:0007669"/>
    <property type="project" value="UniProtKB-KW"/>
</dbReference>
<comment type="similarity">
    <text evidence="1">Belongs to the sigma-70 factor family. ECF subfamily.</text>
</comment>
<dbReference type="Gene3D" id="1.10.1740.10">
    <property type="match status" value="1"/>
</dbReference>
<dbReference type="RefSeq" id="WP_292907371.1">
    <property type="nucleotide sequence ID" value="NZ_JAUSXV010000001.1"/>
</dbReference>
<dbReference type="InterPro" id="IPR013324">
    <property type="entry name" value="RNA_pol_sigma_r3/r4-like"/>
</dbReference>
<gene>
    <name evidence="8" type="ORF">QFZ53_001113</name>
</gene>
<feature type="domain" description="RNA polymerase sigma factor 70 region 4 type 2" evidence="7">
    <location>
        <begin position="113"/>
        <end position="162"/>
    </location>
</feature>